<protein>
    <submittedName>
        <fullName evidence="1">Uncharacterized protein</fullName>
    </submittedName>
</protein>
<evidence type="ECO:0000313" key="2">
    <source>
        <dbReference type="Proteomes" id="UP000006729"/>
    </source>
</evidence>
<sequence>MVSWLTETSNKKVAAEPLLLSFLYPLCEKESIYDLLISSDFLHKLVNVWHLLLQLLNNGSMMYCSVLEARIPVAILPAISVMSYVVNKSRLS</sequence>
<name>A0A3N7G8T6_POPTR</name>
<evidence type="ECO:0000313" key="1">
    <source>
        <dbReference type="EMBL" id="RQP03534.1"/>
    </source>
</evidence>
<dbReference type="Proteomes" id="UP000006729">
    <property type="component" value="Chromosome 19"/>
</dbReference>
<dbReference type="InParanoid" id="A0A3N7G8T6"/>
<dbReference type="AlphaFoldDB" id="A0A3N7G8T6"/>
<gene>
    <name evidence="1" type="ORF">POPTR_019G070520</name>
</gene>
<reference evidence="1 2" key="1">
    <citation type="journal article" date="2006" name="Science">
        <title>The genome of black cottonwood, Populus trichocarpa (Torr. &amp; Gray).</title>
        <authorList>
            <person name="Tuskan G.A."/>
            <person name="Difazio S."/>
            <person name="Jansson S."/>
            <person name="Bohlmann J."/>
            <person name="Grigoriev I."/>
            <person name="Hellsten U."/>
            <person name="Putnam N."/>
            <person name="Ralph S."/>
            <person name="Rombauts S."/>
            <person name="Salamov A."/>
            <person name="Schein J."/>
            <person name="Sterck L."/>
            <person name="Aerts A."/>
            <person name="Bhalerao R.R."/>
            <person name="Bhalerao R.P."/>
            <person name="Blaudez D."/>
            <person name="Boerjan W."/>
            <person name="Brun A."/>
            <person name="Brunner A."/>
            <person name="Busov V."/>
            <person name="Campbell M."/>
            <person name="Carlson J."/>
            <person name="Chalot M."/>
            <person name="Chapman J."/>
            <person name="Chen G.L."/>
            <person name="Cooper D."/>
            <person name="Coutinho P.M."/>
            <person name="Couturier J."/>
            <person name="Covert S."/>
            <person name="Cronk Q."/>
            <person name="Cunningham R."/>
            <person name="Davis J."/>
            <person name="Degroeve S."/>
            <person name="Dejardin A."/>
            <person name="Depamphilis C."/>
            <person name="Detter J."/>
            <person name="Dirks B."/>
            <person name="Dubchak I."/>
            <person name="Duplessis S."/>
            <person name="Ehlting J."/>
            <person name="Ellis B."/>
            <person name="Gendler K."/>
            <person name="Goodstein D."/>
            <person name="Gribskov M."/>
            <person name="Grimwood J."/>
            <person name="Groover A."/>
            <person name="Gunter L."/>
            <person name="Hamberger B."/>
            <person name="Heinze B."/>
            <person name="Helariutta Y."/>
            <person name="Henrissat B."/>
            <person name="Holligan D."/>
            <person name="Holt R."/>
            <person name="Huang W."/>
            <person name="Islam-Faridi N."/>
            <person name="Jones S."/>
            <person name="Jones-Rhoades M."/>
            <person name="Jorgensen R."/>
            <person name="Joshi C."/>
            <person name="Kangasjarvi J."/>
            <person name="Karlsson J."/>
            <person name="Kelleher C."/>
            <person name="Kirkpatrick R."/>
            <person name="Kirst M."/>
            <person name="Kohler A."/>
            <person name="Kalluri U."/>
            <person name="Larimer F."/>
            <person name="Leebens-Mack J."/>
            <person name="Leple J.C."/>
            <person name="Locascio P."/>
            <person name="Lou Y."/>
            <person name="Lucas S."/>
            <person name="Martin F."/>
            <person name="Montanini B."/>
            <person name="Napoli C."/>
            <person name="Nelson D.R."/>
            <person name="Nelson C."/>
            <person name="Nieminen K."/>
            <person name="Nilsson O."/>
            <person name="Pereda V."/>
            <person name="Peter G."/>
            <person name="Philippe R."/>
            <person name="Pilate G."/>
            <person name="Poliakov A."/>
            <person name="Razumovskaya J."/>
            <person name="Richardson P."/>
            <person name="Rinaldi C."/>
            <person name="Ritland K."/>
            <person name="Rouze P."/>
            <person name="Ryaboy D."/>
            <person name="Schmutz J."/>
            <person name="Schrader J."/>
            <person name="Segerman B."/>
            <person name="Shin H."/>
            <person name="Siddiqui A."/>
            <person name="Sterky F."/>
            <person name="Terry A."/>
            <person name="Tsai C.J."/>
            <person name="Uberbacher E."/>
            <person name="Unneberg P."/>
            <person name="Vahala J."/>
            <person name="Wall K."/>
            <person name="Wessler S."/>
            <person name="Yang G."/>
            <person name="Yin T."/>
            <person name="Douglas C."/>
            <person name="Marra M."/>
            <person name="Sandberg G."/>
            <person name="Van de Peer Y."/>
            <person name="Rokhsar D."/>
        </authorList>
    </citation>
    <scope>NUCLEOTIDE SEQUENCE [LARGE SCALE GENOMIC DNA]</scope>
    <source>
        <strain evidence="2">cv. Nisqually</strain>
    </source>
</reference>
<dbReference type="EMBL" id="CM009308">
    <property type="protein sequence ID" value="RQP03534.1"/>
    <property type="molecule type" value="Genomic_DNA"/>
</dbReference>
<keyword evidence="2" id="KW-1185">Reference proteome</keyword>
<accession>A0A3N7G8T6</accession>
<organism evidence="1 2">
    <name type="scientific">Populus trichocarpa</name>
    <name type="common">Western balsam poplar</name>
    <name type="synonym">Populus balsamifera subsp. trichocarpa</name>
    <dbReference type="NCBI Taxonomy" id="3694"/>
    <lineage>
        <taxon>Eukaryota</taxon>
        <taxon>Viridiplantae</taxon>
        <taxon>Streptophyta</taxon>
        <taxon>Embryophyta</taxon>
        <taxon>Tracheophyta</taxon>
        <taxon>Spermatophyta</taxon>
        <taxon>Magnoliopsida</taxon>
        <taxon>eudicotyledons</taxon>
        <taxon>Gunneridae</taxon>
        <taxon>Pentapetalae</taxon>
        <taxon>rosids</taxon>
        <taxon>fabids</taxon>
        <taxon>Malpighiales</taxon>
        <taxon>Salicaceae</taxon>
        <taxon>Saliceae</taxon>
        <taxon>Populus</taxon>
    </lineage>
</organism>
<proteinExistence type="predicted"/>